<feature type="region of interest" description="Disordered" evidence="6">
    <location>
        <begin position="1"/>
        <end position="42"/>
    </location>
</feature>
<keyword evidence="4" id="KW-0804">Transcription</keyword>
<keyword evidence="2" id="KW-0805">Transcription regulation</keyword>
<feature type="compositionally biased region" description="Polar residues" evidence="6">
    <location>
        <begin position="1"/>
        <end position="17"/>
    </location>
</feature>
<sequence>MADAEQVSNPNDSTSVAHNLLAPPGWKKKLVPKKSGTPTQNTVVFVAPTGEEHNTKRSLERYLKSNPGGPSITEFDWSTGEITPTRRSARISEKVKESPVKTPENESKKKRRRARKSRGESEDVEKQEAEKEEGQVEDAKK</sequence>
<dbReference type="Gene3D" id="3.30.890.10">
    <property type="entry name" value="Methyl-cpg-binding Protein 2, Chain A"/>
    <property type="match status" value="1"/>
</dbReference>
<comment type="subcellular location">
    <subcellularLocation>
        <location evidence="1">Nucleus</location>
    </subcellularLocation>
</comment>
<dbReference type="AlphaFoldDB" id="A0A0D6R0Z2"/>
<evidence type="ECO:0000313" key="8">
    <source>
        <dbReference type="EMBL" id="JAG95580.1"/>
    </source>
</evidence>
<feature type="compositionally biased region" description="Basic and acidic residues" evidence="6">
    <location>
        <begin position="90"/>
        <end position="107"/>
    </location>
</feature>
<dbReference type="SUPFAM" id="SSF54171">
    <property type="entry name" value="DNA-binding domain"/>
    <property type="match status" value="1"/>
</dbReference>
<dbReference type="InterPro" id="IPR039622">
    <property type="entry name" value="MBD10/11"/>
</dbReference>
<accession>A0A0D6R0Z2</accession>
<feature type="compositionally biased region" description="Basic and acidic residues" evidence="6">
    <location>
        <begin position="117"/>
        <end position="141"/>
    </location>
</feature>
<evidence type="ECO:0000256" key="2">
    <source>
        <dbReference type="ARBA" id="ARBA00023015"/>
    </source>
</evidence>
<evidence type="ECO:0000256" key="3">
    <source>
        <dbReference type="ARBA" id="ARBA00023125"/>
    </source>
</evidence>
<dbReference type="InterPro" id="IPR016177">
    <property type="entry name" value="DNA-bd_dom_sf"/>
</dbReference>
<organism evidence="8">
    <name type="scientific">Araucaria cunninghamii</name>
    <name type="common">Hoop pine</name>
    <name type="synonym">Moreton Bay pine</name>
    <dbReference type="NCBI Taxonomy" id="56994"/>
    <lineage>
        <taxon>Eukaryota</taxon>
        <taxon>Viridiplantae</taxon>
        <taxon>Streptophyta</taxon>
        <taxon>Embryophyta</taxon>
        <taxon>Tracheophyta</taxon>
        <taxon>Spermatophyta</taxon>
        <taxon>Pinopsida</taxon>
        <taxon>Pinidae</taxon>
        <taxon>Conifers II</taxon>
        <taxon>Araucariales</taxon>
        <taxon>Araucariaceae</taxon>
        <taxon>Araucaria</taxon>
    </lineage>
</organism>
<feature type="region of interest" description="Disordered" evidence="6">
    <location>
        <begin position="61"/>
        <end position="141"/>
    </location>
</feature>
<evidence type="ECO:0000256" key="6">
    <source>
        <dbReference type="SAM" id="MobiDB-lite"/>
    </source>
</evidence>
<proteinExistence type="predicted"/>
<dbReference type="Pfam" id="PF01429">
    <property type="entry name" value="MBD"/>
    <property type="match status" value="1"/>
</dbReference>
<name>A0A0D6R0Z2_ARACU</name>
<evidence type="ECO:0000256" key="5">
    <source>
        <dbReference type="ARBA" id="ARBA00023242"/>
    </source>
</evidence>
<evidence type="ECO:0000259" key="7">
    <source>
        <dbReference type="PROSITE" id="PS50982"/>
    </source>
</evidence>
<reference evidence="8" key="1">
    <citation type="submission" date="2015-03" db="EMBL/GenBank/DDBJ databases">
        <title>A transcriptome of Araucaria cunninghamii, an australian fine timber species.</title>
        <authorList>
            <person name="Jing Yi C.J.Y."/>
            <person name="Yin San L.Y.S."/>
            <person name="Abdul Karim S.S."/>
            <person name="Wan Azmi N.N."/>
            <person name="Hercus R.R."/>
            <person name="Croft L.L."/>
        </authorList>
    </citation>
    <scope>NUCLEOTIDE SEQUENCE</scope>
    <source>
        <strain evidence="8">MI0301</strain>
        <tissue evidence="8">Leaf</tissue>
    </source>
</reference>
<dbReference type="PANTHER" id="PTHR33729">
    <property type="entry name" value="METHYL-CPG BINDING DOMAIN CONTAINING PROTEIN, EXPRESSED"/>
    <property type="match status" value="1"/>
</dbReference>
<keyword evidence="3" id="KW-0238">DNA-binding</keyword>
<dbReference type="InterPro" id="IPR001739">
    <property type="entry name" value="Methyl_CpG_DNA-bd"/>
</dbReference>
<keyword evidence="5" id="KW-0539">Nucleus</keyword>
<dbReference type="PANTHER" id="PTHR33729:SF6">
    <property type="entry name" value="METHYL-CPG-BINDING DOMAIN-CONTAINING PROTEIN 11"/>
    <property type="match status" value="1"/>
</dbReference>
<dbReference type="PROSITE" id="PS50982">
    <property type="entry name" value="MBD"/>
    <property type="match status" value="1"/>
</dbReference>
<dbReference type="GO" id="GO:0003677">
    <property type="term" value="F:DNA binding"/>
    <property type="evidence" value="ECO:0007669"/>
    <property type="project" value="UniProtKB-KW"/>
</dbReference>
<evidence type="ECO:0000256" key="1">
    <source>
        <dbReference type="ARBA" id="ARBA00004123"/>
    </source>
</evidence>
<dbReference type="EMBL" id="GCKF01040109">
    <property type="protein sequence ID" value="JAG95580.1"/>
    <property type="molecule type" value="Transcribed_RNA"/>
</dbReference>
<dbReference type="GO" id="GO:0005634">
    <property type="term" value="C:nucleus"/>
    <property type="evidence" value="ECO:0007669"/>
    <property type="project" value="UniProtKB-SubCell"/>
</dbReference>
<feature type="domain" description="MBD" evidence="7">
    <location>
        <begin position="12"/>
        <end position="82"/>
    </location>
</feature>
<evidence type="ECO:0000256" key="4">
    <source>
        <dbReference type="ARBA" id="ARBA00023163"/>
    </source>
</evidence>
<protein>
    <recommendedName>
        <fullName evidence="7">MBD domain-containing protein</fullName>
    </recommendedName>
</protein>